<dbReference type="Gramene" id="CDF41428">
    <property type="protein sequence ID" value="CDF41428"/>
    <property type="gene ID" value="CHC_T00008008001"/>
</dbReference>
<evidence type="ECO:0000256" key="2">
    <source>
        <dbReference type="ARBA" id="ARBA00007104"/>
    </source>
</evidence>
<comment type="similarity">
    <text evidence="2">Belongs to the EMP24/GP25L family.</text>
</comment>
<keyword evidence="4" id="KW-0732">Signal</keyword>
<dbReference type="AlphaFoldDB" id="R7QUU8"/>
<dbReference type="KEGG" id="ccp:CHC_T00008008001"/>
<dbReference type="InterPro" id="IPR015720">
    <property type="entry name" value="Emp24-like"/>
</dbReference>
<accession>R7QUU8</accession>
<dbReference type="PhylomeDB" id="R7QUU8"/>
<keyword evidence="5 9" id="KW-1133">Transmembrane helix</keyword>
<sequence length="366" mass="40367">MEAGRNEATLTTLRERETQRVTGHTVDISGIQISLELDHNVEHVFIEQSIKSLWITNASEDNSIRHLTPPPTSCPSKLPTGPSVGDSPPSLHPRLTSSLSARGLPFRRESAPHGACPRLPLPRLPLPRLPLPRLPLPMSAPCHVRAVTARDIAAVCAFFLLLPSIAANSLTFELGFGQRKCFSEDLPPDTRTLGTVHVSSGHGDMTLDLFVADGRGKVYFHRANVDTVKFSFVTGAGSAHTRESYRFCVVNQVTAHAVRPAANVARRVTLEVDTLRPSTDSPAARIAKQDHVDKVYASFVAVQNDIEDLIEKIDELREREEHLNRANEDTSSTIFRISFVACLFTIITGLLNFLSLKSFFKRKKLA</sequence>
<evidence type="ECO:0000313" key="12">
    <source>
        <dbReference type="Proteomes" id="UP000012073"/>
    </source>
</evidence>
<evidence type="ECO:0000256" key="6">
    <source>
        <dbReference type="ARBA" id="ARBA00023136"/>
    </source>
</evidence>
<gene>
    <name evidence="11" type="ORF">CHC_T00008008001</name>
</gene>
<organism evidence="11 12">
    <name type="scientific">Chondrus crispus</name>
    <name type="common">Carrageen Irish moss</name>
    <name type="synonym">Polymorpha crispa</name>
    <dbReference type="NCBI Taxonomy" id="2769"/>
    <lineage>
        <taxon>Eukaryota</taxon>
        <taxon>Rhodophyta</taxon>
        <taxon>Florideophyceae</taxon>
        <taxon>Rhodymeniophycidae</taxon>
        <taxon>Gigartinales</taxon>
        <taxon>Gigartinaceae</taxon>
        <taxon>Chondrus</taxon>
    </lineage>
</organism>
<dbReference type="GeneID" id="17319437"/>
<dbReference type="STRING" id="2769.R7QUU8"/>
<comment type="subcellular location">
    <subcellularLocation>
        <location evidence="1">Membrane</location>
        <topology evidence="1">Single-pass type I membrane protein</topology>
    </subcellularLocation>
</comment>
<dbReference type="SMART" id="SM01190">
    <property type="entry name" value="EMP24_GP25L"/>
    <property type="match status" value="1"/>
</dbReference>
<dbReference type="Proteomes" id="UP000012073">
    <property type="component" value="Unassembled WGS sequence"/>
</dbReference>
<dbReference type="PANTHER" id="PTHR22811">
    <property type="entry name" value="TRANSMEMBRANE EMP24 DOMAIN-CONTAINING PROTEIN"/>
    <property type="match status" value="1"/>
</dbReference>
<dbReference type="GO" id="GO:0016020">
    <property type="term" value="C:membrane"/>
    <property type="evidence" value="ECO:0007669"/>
    <property type="project" value="UniProtKB-SubCell"/>
</dbReference>
<dbReference type="InterPro" id="IPR009038">
    <property type="entry name" value="GOLD_dom"/>
</dbReference>
<keyword evidence="7" id="KW-0175">Coiled coil</keyword>
<evidence type="ECO:0000259" key="10">
    <source>
        <dbReference type="PROSITE" id="PS50866"/>
    </source>
</evidence>
<evidence type="ECO:0000256" key="3">
    <source>
        <dbReference type="ARBA" id="ARBA00022692"/>
    </source>
</evidence>
<feature type="region of interest" description="Disordered" evidence="8">
    <location>
        <begin position="64"/>
        <end position="95"/>
    </location>
</feature>
<proteinExistence type="inferred from homology"/>
<keyword evidence="12" id="KW-1185">Reference proteome</keyword>
<evidence type="ECO:0000313" key="11">
    <source>
        <dbReference type="EMBL" id="CDF41428.1"/>
    </source>
</evidence>
<keyword evidence="6 9" id="KW-0472">Membrane</keyword>
<feature type="transmembrane region" description="Helical" evidence="9">
    <location>
        <begin position="334"/>
        <end position="354"/>
    </location>
</feature>
<evidence type="ECO:0000256" key="4">
    <source>
        <dbReference type="ARBA" id="ARBA00022729"/>
    </source>
</evidence>
<evidence type="ECO:0000256" key="5">
    <source>
        <dbReference type="ARBA" id="ARBA00022989"/>
    </source>
</evidence>
<reference evidence="12" key="1">
    <citation type="journal article" date="2013" name="Proc. Natl. Acad. Sci. U.S.A.">
        <title>Genome structure and metabolic features in the red seaweed Chondrus crispus shed light on evolution of the Archaeplastida.</title>
        <authorList>
            <person name="Collen J."/>
            <person name="Porcel B."/>
            <person name="Carre W."/>
            <person name="Ball S.G."/>
            <person name="Chaparro C."/>
            <person name="Tonon T."/>
            <person name="Barbeyron T."/>
            <person name="Michel G."/>
            <person name="Noel B."/>
            <person name="Valentin K."/>
            <person name="Elias M."/>
            <person name="Artiguenave F."/>
            <person name="Arun A."/>
            <person name="Aury J.M."/>
            <person name="Barbosa-Neto J.F."/>
            <person name="Bothwell J.H."/>
            <person name="Bouget F.Y."/>
            <person name="Brillet L."/>
            <person name="Cabello-Hurtado F."/>
            <person name="Capella-Gutierrez S."/>
            <person name="Charrier B."/>
            <person name="Cladiere L."/>
            <person name="Cock J.M."/>
            <person name="Coelho S.M."/>
            <person name="Colleoni C."/>
            <person name="Czjzek M."/>
            <person name="Da Silva C."/>
            <person name="Delage L."/>
            <person name="Denoeud F."/>
            <person name="Deschamps P."/>
            <person name="Dittami S.M."/>
            <person name="Gabaldon T."/>
            <person name="Gachon C.M."/>
            <person name="Groisillier A."/>
            <person name="Herve C."/>
            <person name="Jabbari K."/>
            <person name="Katinka M."/>
            <person name="Kloareg B."/>
            <person name="Kowalczyk N."/>
            <person name="Labadie K."/>
            <person name="Leblanc C."/>
            <person name="Lopez P.J."/>
            <person name="McLachlan D.H."/>
            <person name="Meslet-Cladiere L."/>
            <person name="Moustafa A."/>
            <person name="Nehr Z."/>
            <person name="Nyvall Collen P."/>
            <person name="Panaud O."/>
            <person name="Partensky F."/>
            <person name="Poulain J."/>
            <person name="Rensing S.A."/>
            <person name="Rousvoal S."/>
            <person name="Samson G."/>
            <person name="Symeonidi A."/>
            <person name="Weissenbach J."/>
            <person name="Zambounis A."/>
            <person name="Wincker P."/>
            <person name="Boyen C."/>
        </authorList>
    </citation>
    <scope>NUCLEOTIDE SEQUENCE [LARGE SCALE GENOMIC DNA]</scope>
    <source>
        <strain evidence="12">cv. Stackhouse</strain>
    </source>
</reference>
<protein>
    <recommendedName>
        <fullName evidence="10">GOLD domain-containing protein</fullName>
    </recommendedName>
</protein>
<evidence type="ECO:0000256" key="1">
    <source>
        <dbReference type="ARBA" id="ARBA00004479"/>
    </source>
</evidence>
<evidence type="ECO:0000256" key="7">
    <source>
        <dbReference type="SAM" id="Coils"/>
    </source>
</evidence>
<evidence type="ECO:0000256" key="8">
    <source>
        <dbReference type="SAM" id="MobiDB-lite"/>
    </source>
</evidence>
<dbReference type="OrthoDB" id="1929172at2759"/>
<dbReference type="RefSeq" id="XP_005711722.1">
    <property type="nucleotide sequence ID" value="XM_005711665.1"/>
</dbReference>
<feature type="coiled-coil region" evidence="7">
    <location>
        <begin position="299"/>
        <end position="333"/>
    </location>
</feature>
<evidence type="ECO:0000256" key="9">
    <source>
        <dbReference type="SAM" id="Phobius"/>
    </source>
</evidence>
<dbReference type="Pfam" id="PF01105">
    <property type="entry name" value="EMP24_GP25L"/>
    <property type="match status" value="1"/>
</dbReference>
<keyword evidence="3 9" id="KW-0812">Transmembrane</keyword>
<feature type="domain" description="GOLD" evidence="10">
    <location>
        <begin position="179"/>
        <end position="274"/>
    </location>
</feature>
<dbReference type="PROSITE" id="PS50866">
    <property type="entry name" value="GOLD"/>
    <property type="match status" value="1"/>
</dbReference>
<name>R7QUU8_CHOCR</name>
<dbReference type="EMBL" id="HG002379">
    <property type="protein sequence ID" value="CDF41428.1"/>
    <property type="molecule type" value="Genomic_DNA"/>
</dbReference>